<dbReference type="RefSeq" id="WP_380726299.1">
    <property type="nucleotide sequence ID" value="NZ_JBHTLK010000152.1"/>
</dbReference>
<evidence type="ECO:0000313" key="2">
    <source>
        <dbReference type="Proteomes" id="UP001597168"/>
    </source>
</evidence>
<evidence type="ECO:0000313" key="1">
    <source>
        <dbReference type="EMBL" id="MFD1150317.1"/>
    </source>
</evidence>
<proteinExistence type="predicted"/>
<keyword evidence="2" id="KW-1185">Reference proteome</keyword>
<accession>A0ABW3QZP4</accession>
<gene>
    <name evidence="1" type="ORF">ACFQ3T_24555</name>
</gene>
<sequence>MKGALDRPSAPFARVSPAEAVEALGRLQERTGSKKVDLVVLRDPEGRDQLVKTFL</sequence>
<organism evidence="1 2">
    <name type="scientific">Saccharothrix hoggarensis</name>
    <dbReference type="NCBI Taxonomy" id="913853"/>
    <lineage>
        <taxon>Bacteria</taxon>
        <taxon>Bacillati</taxon>
        <taxon>Actinomycetota</taxon>
        <taxon>Actinomycetes</taxon>
        <taxon>Pseudonocardiales</taxon>
        <taxon>Pseudonocardiaceae</taxon>
        <taxon>Saccharothrix</taxon>
    </lineage>
</organism>
<comment type="caution">
    <text evidence="1">The sequence shown here is derived from an EMBL/GenBank/DDBJ whole genome shotgun (WGS) entry which is preliminary data.</text>
</comment>
<dbReference type="EMBL" id="JBHTLK010000152">
    <property type="protein sequence ID" value="MFD1150317.1"/>
    <property type="molecule type" value="Genomic_DNA"/>
</dbReference>
<name>A0ABW3QZP4_9PSEU</name>
<reference evidence="2" key="1">
    <citation type="journal article" date="2019" name="Int. J. Syst. Evol. Microbiol.">
        <title>The Global Catalogue of Microorganisms (GCM) 10K type strain sequencing project: providing services to taxonomists for standard genome sequencing and annotation.</title>
        <authorList>
            <consortium name="The Broad Institute Genomics Platform"/>
            <consortium name="The Broad Institute Genome Sequencing Center for Infectious Disease"/>
            <person name="Wu L."/>
            <person name="Ma J."/>
        </authorList>
    </citation>
    <scope>NUCLEOTIDE SEQUENCE [LARGE SCALE GENOMIC DNA]</scope>
    <source>
        <strain evidence="2">CCUG 60214</strain>
    </source>
</reference>
<protein>
    <submittedName>
        <fullName evidence="1">Uncharacterized protein</fullName>
    </submittedName>
</protein>
<dbReference type="Proteomes" id="UP001597168">
    <property type="component" value="Unassembled WGS sequence"/>
</dbReference>